<organism evidence="2 3">
    <name type="scientific">Winogradskyella litoriviva</name>
    <dbReference type="NCBI Taxonomy" id="1220182"/>
    <lineage>
        <taxon>Bacteria</taxon>
        <taxon>Pseudomonadati</taxon>
        <taxon>Bacteroidota</taxon>
        <taxon>Flavobacteriia</taxon>
        <taxon>Flavobacteriales</taxon>
        <taxon>Flavobacteriaceae</taxon>
        <taxon>Winogradskyella</taxon>
    </lineage>
</organism>
<dbReference type="EMBL" id="JABRWQ010000005">
    <property type="protein sequence ID" value="NRD24085.1"/>
    <property type="molecule type" value="Genomic_DNA"/>
</dbReference>
<dbReference type="PROSITE" id="PS51257">
    <property type="entry name" value="PROKAR_LIPOPROTEIN"/>
    <property type="match status" value="1"/>
</dbReference>
<evidence type="ECO:0008006" key="4">
    <source>
        <dbReference type="Google" id="ProtNLM"/>
    </source>
</evidence>
<name>A0ABX2E756_9FLAO</name>
<proteinExistence type="predicted"/>
<reference evidence="2 3" key="1">
    <citation type="journal article" date="2015" name="Int. J. Syst. Evol. Microbiol.">
        <title>Winogradskyella litoriviva sp. nov., isolated from coastal seawater.</title>
        <authorList>
            <person name="Nedashkovskaya O.I."/>
            <person name="Kukhlevskiy A.D."/>
            <person name="Zhukova N.V."/>
            <person name="Kim S.J."/>
            <person name="Rhee S.K."/>
            <person name="Mikhailov V.V."/>
        </authorList>
    </citation>
    <scope>NUCLEOTIDE SEQUENCE [LARGE SCALE GENOMIC DNA]</scope>
    <source>
        <strain evidence="2 3">KMM6491</strain>
    </source>
</reference>
<evidence type="ECO:0000256" key="1">
    <source>
        <dbReference type="SAM" id="SignalP"/>
    </source>
</evidence>
<evidence type="ECO:0000313" key="3">
    <source>
        <dbReference type="Proteomes" id="UP000805085"/>
    </source>
</evidence>
<protein>
    <recommendedName>
        <fullName evidence="4">Lipoprotein</fullName>
    </recommendedName>
</protein>
<keyword evidence="3" id="KW-1185">Reference proteome</keyword>
<keyword evidence="1" id="KW-0732">Signal</keyword>
<feature type="signal peptide" evidence="1">
    <location>
        <begin position="1"/>
        <end position="20"/>
    </location>
</feature>
<dbReference type="RefSeq" id="WP_173301535.1">
    <property type="nucleotide sequence ID" value="NZ_JABRWQ010000005.1"/>
</dbReference>
<sequence>MKKISIILFTVFLNAAFVSCNPESITDNNVPQACCGDGSEVPPPPPKDEGG</sequence>
<accession>A0ABX2E756</accession>
<evidence type="ECO:0000313" key="2">
    <source>
        <dbReference type="EMBL" id="NRD24085.1"/>
    </source>
</evidence>
<comment type="caution">
    <text evidence="2">The sequence shown here is derived from an EMBL/GenBank/DDBJ whole genome shotgun (WGS) entry which is preliminary data.</text>
</comment>
<feature type="chain" id="PRO_5047229924" description="Lipoprotein" evidence="1">
    <location>
        <begin position="21"/>
        <end position="51"/>
    </location>
</feature>
<gene>
    <name evidence="2" type="ORF">HNV10_12565</name>
</gene>
<dbReference type="Proteomes" id="UP000805085">
    <property type="component" value="Unassembled WGS sequence"/>
</dbReference>